<dbReference type="Proteomes" id="UP000267096">
    <property type="component" value="Unassembled WGS sequence"/>
</dbReference>
<protein>
    <submittedName>
        <fullName evidence="3">Alpha-carbonic anhydrase domain-containing protein</fullName>
    </submittedName>
</protein>
<reference evidence="1 2" key="2">
    <citation type="submission" date="2018-11" db="EMBL/GenBank/DDBJ databases">
        <authorList>
            <consortium name="Pathogen Informatics"/>
        </authorList>
    </citation>
    <scope>NUCLEOTIDE SEQUENCE [LARGE SCALE GENOMIC DNA]</scope>
</reference>
<evidence type="ECO:0000313" key="1">
    <source>
        <dbReference type="EMBL" id="VDK39834.1"/>
    </source>
</evidence>
<dbReference type="EMBL" id="UYRR01029240">
    <property type="protein sequence ID" value="VDK39834.1"/>
    <property type="molecule type" value="Genomic_DNA"/>
</dbReference>
<keyword evidence="2" id="KW-1185">Reference proteome</keyword>
<proteinExistence type="predicted"/>
<accession>A0A0M3JQ12</accession>
<dbReference type="AlphaFoldDB" id="A0A0M3JQ12"/>
<dbReference type="WBParaSite" id="ASIM_0000976301-mRNA-1">
    <property type="protein sequence ID" value="ASIM_0000976301-mRNA-1"/>
    <property type="gene ID" value="ASIM_0000976301"/>
</dbReference>
<evidence type="ECO:0000313" key="2">
    <source>
        <dbReference type="Proteomes" id="UP000267096"/>
    </source>
</evidence>
<reference evidence="3" key="1">
    <citation type="submission" date="2017-02" db="UniProtKB">
        <authorList>
            <consortium name="WormBaseParasite"/>
        </authorList>
    </citation>
    <scope>IDENTIFICATION</scope>
</reference>
<sequence>MNEPTSFDTNLKNASYGGMTGHAQIAPLMCPLKGSSSAVPLEVPPYQTYSVYLYDTQNVTVR</sequence>
<organism evidence="3">
    <name type="scientific">Anisakis simplex</name>
    <name type="common">Herring worm</name>
    <dbReference type="NCBI Taxonomy" id="6269"/>
    <lineage>
        <taxon>Eukaryota</taxon>
        <taxon>Metazoa</taxon>
        <taxon>Ecdysozoa</taxon>
        <taxon>Nematoda</taxon>
        <taxon>Chromadorea</taxon>
        <taxon>Rhabditida</taxon>
        <taxon>Spirurina</taxon>
        <taxon>Ascaridomorpha</taxon>
        <taxon>Ascaridoidea</taxon>
        <taxon>Anisakidae</taxon>
        <taxon>Anisakis</taxon>
        <taxon>Anisakis simplex complex</taxon>
    </lineage>
</organism>
<evidence type="ECO:0000313" key="3">
    <source>
        <dbReference type="WBParaSite" id="ASIM_0000976301-mRNA-1"/>
    </source>
</evidence>
<gene>
    <name evidence="1" type="ORF">ASIM_LOCUS9491</name>
</gene>
<name>A0A0M3JQ12_ANISI</name>